<dbReference type="GO" id="GO:0003677">
    <property type="term" value="F:DNA binding"/>
    <property type="evidence" value="ECO:0007669"/>
    <property type="project" value="UniProtKB-UniRule"/>
</dbReference>
<reference evidence="10" key="2">
    <citation type="submission" date="2025-04" db="UniProtKB">
        <authorList>
            <consortium name="RefSeq"/>
        </authorList>
    </citation>
    <scope>IDENTIFICATION</scope>
</reference>
<accession>G5ATG0</accession>
<dbReference type="InParanoid" id="G5ATG0"/>
<dbReference type="KEGG" id="hgl:101706251"/>
<dbReference type="AlphaFoldDB" id="G5ATG0"/>
<name>G5ATG0_HETGA</name>
<feature type="domain" description="Homeobox" evidence="6">
    <location>
        <begin position="36"/>
        <end position="94"/>
    </location>
</feature>
<dbReference type="PANTHER" id="PTHR11850">
    <property type="entry name" value="HOMEOBOX PROTEIN TRANSCRIPTION FACTORS"/>
    <property type="match status" value="1"/>
</dbReference>
<dbReference type="Proteomes" id="UP000694906">
    <property type="component" value="Unplaced"/>
</dbReference>
<proteinExistence type="predicted"/>
<evidence type="ECO:0000313" key="9">
    <source>
        <dbReference type="Proteomes" id="UP000694906"/>
    </source>
</evidence>
<keyword evidence="3 4" id="KW-0539">Nucleus</keyword>
<dbReference type="EMBL" id="JH166923">
    <property type="protein sequence ID" value="EHB00321.1"/>
    <property type="molecule type" value="Genomic_DNA"/>
</dbReference>
<sequence length="234" mass="26630">MEDAEESPAEIQSPNQSTSVTSRNSTRIDECLISPESKRQKKAYLPSDSEKVLRDWLYEHQFNANPSEAERRMLSEQSNLSFLQITNWFKNARRCVFPEMLQQNVNDSKHQIDNDADETQPPNTDSSILVQAGPGDPDKVECLPLSPLPRGQESGKKLPDPEPSPSQKLIIKGPLNEKIEVFTSEPLAFPESVWPEEHEDFSNFYILVNAAEQKAAELQLQKKQQPNPRFLQNK</sequence>
<dbReference type="InterPro" id="IPR050224">
    <property type="entry name" value="TALE_homeobox"/>
</dbReference>
<dbReference type="InterPro" id="IPR009057">
    <property type="entry name" value="Homeodomain-like_sf"/>
</dbReference>
<dbReference type="SUPFAM" id="SSF46689">
    <property type="entry name" value="Homeodomain-like"/>
    <property type="match status" value="1"/>
</dbReference>
<evidence type="ECO:0000256" key="4">
    <source>
        <dbReference type="PROSITE-ProRule" id="PRU00108"/>
    </source>
</evidence>
<dbReference type="CDD" id="cd00086">
    <property type="entry name" value="homeodomain"/>
    <property type="match status" value="1"/>
</dbReference>
<dbReference type="eggNOG" id="KOG0773">
    <property type="taxonomic scope" value="Eukaryota"/>
</dbReference>
<dbReference type="Proteomes" id="UP000006813">
    <property type="component" value="Unassembled WGS sequence"/>
</dbReference>
<protein>
    <submittedName>
        <fullName evidence="7 10">Homeobox protein TGIF2LX</fullName>
    </submittedName>
</protein>
<evidence type="ECO:0000313" key="10">
    <source>
        <dbReference type="RefSeq" id="XP_004868945.1"/>
    </source>
</evidence>
<dbReference type="GeneID" id="101706251"/>
<evidence type="ECO:0000256" key="2">
    <source>
        <dbReference type="ARBA" id="ARBA00023155"/>
    </source>
</evidence>
<comment type="subcellular location">
    <subcellularLocation>
        <location evidence="4">Nucleus</location>
    </subcellularLocation>
</comment>
<feature type="compositionally biased region" description="Polar residues" evidence="5">
    <location>
        <begin position="10"/>
        <end position="25"/>
    </location>
</feature>
<gene>
    <name evidence="10" type="primary">Tgif2lx</name>
    <name evidence="7" type="ORF">GW7_13194</name>
</gene>
<dbReference type="OrthoDB" id="10056939at2759"/>
<dbReference type="Pfam" id="PF05920">
    <property type="entry name" value="Homeobox_KN"/>
    <property type="match status" value="1"/>
</dbReference>
<dbReference type="RefSeq" id="XP_004868945.1">
    <property type="nucleotide sequence ID" value="XM_004868888.1"/>
</dbReference>
<dbReference type="SMART" id="SM00389">
    <property type="entry name" value="HOX"/>
    <property type="match status" value="1"/>
</dbReference>
<keyword evidence="9" id="KW-1185">Reference proteome</keyword>
<evidence type="ECO:0000256" key="3">
    <source>
        <dbReference type="ARBA" id="ARBA00023242"/>
    </source>
</evidence>
<dbReference type="GO" id="GO:0005634">
    <property type="term" value="C:nucleus"/>
    <property type="evidence" value="ECO:0007669"/>
    <property type="project" value="UniProtKB-SubCell"/>
</dbReference>
<organism evidence="7 8">
    <name type="scientific">Heterocephalus glaber</name>
    <name type="common">Naked mole rat</name>
    <dbReference type="NCBI Taxonomy" id="10181"/>
    <lineage>
        <taxon>Eukaryota</taxon>
        <taxon>Metazoa</taxon>
        <taxon>Chordata</taxon>
        <taxon>Craniata</taxon>
        <taxon>Vertebrata</taxon>
        <taxon>Euteleostomi</taxon>
        <taxon>Mammalia</taxon>
        <taxon>Eutheria</taxon>
        <taxon>Euarchontoglires</taxon>
        <taxon>Glires</taxon>
        <taxon>Rodentia</taxon>
        <taxon>Hystricomorpha</taxon>
        <taxon>Bathyergidae</taxon>
        <taxon>Heterocephalus</taxon>
    </lineage>
</organism>
<dbReference type="STRING" id="10181.G5ATG0"/>
<dbReference type="Gene3D" id="1.10.10.60">
    <property type="entry name" value="Homeodomain-like"/>
    <property type="match status" value="1"/>
</dbReference>
<dbReference type="CTD" id="90316"/>
<feature type="region of interest" description="Disordered" evidence="5">
    <location>
        <begin position="111"/>
        <end position="170"/>
    </location>
</feature>
<feature type="DNA-binding region" description="Homeobox" evidence="4">
    <location>
        <begin position="38"/>
        <end position="95"/>
    </location>
</feature>
<evidence type="ECO:0000313" key="8">
    <source>
        <dbReference type="Proteomes" id="UP000006813"/>
    </source>
</evidence>
<dbReference type="GO" id="GO:0006355">
    <property type="term" value="P:regulation of DNA-templated transcription"/>
    <property type="evidence" value="ECO:0007669"/>
    <property type="project" value="InterPro"/>
</dbReference>
<keyword evidence="1 4" id="KW-0238">DNA-binding</keyword>
<reference evidence="7 8" key="1">
    <citation type="journal article" date="2011" name="Nature">
        <title>Genome sequencing reveals insights into physiology and longevity of the naked mole rat.</title>
        <authorList>
            <person name="Kim E.B."/>
            <person name="Fang X."/>
            <person name="Fushan A.A."/>
            <person name="Huang Z."/>
            <person name="Lobanov A.V."/>
            <person name="Han L."/>
            <person name="Marino S.M."/>
            <person name="Sun X."/>
            <person name="Turanov A.A."/>
            <person name="Yang P."/>
            <person name="Yim S.H."/>
            <person name="Zhao X."/>
            <person name="Kasaikina M.V."/>
            <person name="Stoletzki N."/>
            <person name="Peng C."/>
            <person name="Polak P."/>
            <person name="Xiong Z."/>
            <person name="Kiezun A."/>
            <person name="Zhu Y."/>
            <person name="Chen Y."/>
            <person name="Kryukov G.V."/>
            <person name="Zhang Q."/>
            <person name="Peshkin L."/>
            <person name="Yang L."/>
            <person name="Bronson R.T."/>
            <person name="Buffenstein R."/>
            <person name="Wang B."/>
            <person name="Han C."/>
            <person name="Li Q."/>
            <person name="Chen L."/>
            <person name="Zhao W."/>
            <person name="Sunyaev S.R."/>
            <person name="Park T.J."/>
            <person name="Zhang G."/>
            <person name="Wang J."/>
            <person name="Gladyshev V.N."/>
        </authorList>
    </citation>
    <scope>NUCLEOTIDE SEQUENCE [LARGE SCALE GENOMIC DNA]</scope>
</reference>
<evidence type="ECO:0000256" key="1">
    <source>
        <dbReference type="ARBA" id="ARBA00023125"/>
    </source>
</evidence>
<feature type="region of interest" description="Disordered" evidence="5">
    <location>
        <begin position="1"/>
        <end position="45"/>
    </location>
</feature>
<evidence type="ECO:0000256" key="5">
    <source>
        <dbReference type="SAM" id="MobiDB-lite"/>
    </source>
</evidence>
<dbReference type="PROSITE" id="PS50071">
    <property type="entry name" value="HOMEOBOX_2"/>
    <property type="match status" value="1"/>
</dbReference>
<dbReference type="InterPro" id="IPR008422">
    <property type="entry name" value="KN_HD"/>
</dbReference>
<evidence type="ECO:0000313" key="7">
    <source>
        <dbReference type="EMBL" id="EHB00321.1"/>
    </source>
</evidence>
<evidence type="ECO:0000259" key="6">
    <source>
        <dbReference type="PROSITE" id="PS50071"/>
    </source>
</evidence>
<feature type="compositionally biased region" description="Polar residues" evidence="5">
    <location>
        <begin position="120"/>
        <end position="129"/>
    </location>
</feature>
<keyword evidence="2 4" id="KW-0371">Homeobox</keyword>
<dbReference type="InterPro" id="IPR001356">
    <property type="entry name" value="HD"/>
</dbReference>